<feature type="compositionally biased region" description="Low complexity" evidence="1">
    <location>
        <begin position="363"/>
        <end position="381"/>
    </location>
</feature>
<feature type="region of interest" description="Disordered" evidence="1">
    <location>
        <begin position="354"/>
        <end position="381"/>
    </location>
</feature>
<dbReference type="OrthoDB" id="255043at2"/>
<sequence length="381" mass="41567">MLVCFVLVCGPTLDAAAQVVSVPPGGAYGFGGWNSAATPLGRAALGMGAFARGIGAADLMTSEAAAIRAETWMELNEYLYRSRMLSRQHALAQAARVESRADEARQQLRGRTLSDPTPQEIESGDALNAILFLLDDPAIPDSVVRDAAQGLALPGSLVKTIPFMFSHKGASVSIDRMLHEGEGWPSALRAEAFTEPRERYEEIARQILEIPEGQPVPRELIDQARSTLNELYQAVRQADLPGPATAEAIRHLKAQAGMVAMLVEPEVKDVLDQAGEVERIELPVLLNFMRSYNLQFGLAESPEERSLYTERLYPMLAQVRQRLTDQFSDALPSEVAGSPFSAFDSFDWDRLGFQTQKNRSTDDSSSGESASESSPDDQVNP</sequence>
<dbReference type="Proteomes" id="UP000280296">
    <property type="component" value="Unassembled WGS sequence"/>
</dbReference>
<evidence type="ECO:0000313" key="2">
    <source>
        <dbReference type="EMBL" id="RUL89381.1"/>
    </source>
</evidence>
<proteinExistence type="predicted"/>
<dbReference type="RefSeq" id="WP_126723817.1">
    <property type="nucleotide sequence ID" value="NZ_RYZH01000003.1"/>
</dbReference>
<keyword evidence="3" id="KW-1185">Reference proteome</keyword>
<organism evidence="2 3">
    <name type="scientific">Tautonia sociabilis</name>
    <dbReference type="NCBI Taxonomy" id="2080755"/>
    <lineage>
        <taxon>Bacteria</taxon>
        <taxon>Pseudomonadati</taxon>
        <taxon>Planctomycetota</taxon>
        <taxon>Planctomycetia</taxon>
        <taxon>Isosphaerales</taxon>
        <taxon>Isosphaeraceae</taxon>
        <taxon>Tautonia</taxon>
    </lineage>
</organism>
<accession>A0A432MPJ8</accession>
<evidence type="ECO:0000256" key="1">
    <source>
        <dbReference type="SAM" id="MobiDB-lite"/>
    </source>
</evidence>
<reference evidence="2 3" key="1">
    <citation type="submission" date="2018-12" db="EMBL/GenBank/DDBJ databases">
        <authorList>
            <person name="Toschakov S.V."/>
        </authorList>
    </citation>
    <scope>NUCLEOTIDE SEQUENCE [LARGE SCALE GENOMIC DNA]</scope>
    <source>
        <strain evidence="2 3">GM2012</strain>
    </source>
</reference>
<name>A0A432MPJ8_9BACT</name>
<comment type="caution">
    <text evidence="2">The sequence shown here is derived from an EMBL/GenBank/DDBJ whole genome shotgun (WGS) entry which is preliminary data.</text>
</comment>
<protein>
    <submittedName>
        <fullName evidence="2">Uncharacterized protein</fullName>
    </submittedName>
</protein>
<reference evidence="2 3" key="2">
    <citation type="submission" date="2019-01" db="EMBL/GenBank/DDBJ databases">
        <title>Tautonia sociabilis, a novel thermotolerant planctomycete of Isosphaeraceae family, isolated from a 4000 m deep subterranean habitat.</title>
        <authorList>
            <person name="Kovaleva O.L."/>
            <person name="Elcheninov A.G."/>
            <person name="Van Heerden E."/>
            <person name="Toshchakov S.V."/>
            <person name="Novikov A."/>
            <person name="Bonch-Osmolovskaya E.A."/>
            <person name="Kublanov I.V."/>
        </authorList>
    </citation>
    <scope>NUCLEOTIDE SEQUENCE [LARGE SCALE GENOMIC DNA]</scope>
    <source>
        <strain evidence="2 3">GM2012</strain>
    </source>
</reference>
<gene>
    <name evidence="2" type="ORF">TsocGM_02935</name>
</gene>
<evidence type="ECO:0000313" key="3">
    <source>
        <dbReference type="Proteomes" id="UP000280296"/>
    </source>
</evidence>
<dbReference type="AlphaFoldDB" id="A0A432MPJ8"/>
<dbReference type="EMBL" id="RYZH01000003">
    <property type="protein sequence ID" value="RUL89381.1"/>
    <property type="molecule type" value="Genomic_DNA"/>
</dbReference>